<keyword evidence="1" id="KW-1185">Reference proteome</keyword>
<dbReference type="Proteomes" id="UP000189703">
    <property type="component" value="Unplaced"/>
</dbReference>
<dbReference type="PROSITE" id="PS51375">
    <property type="entry name" value="PPR"/>
    <property type="match status" value="2"/>
</dbReference>
<dbReference type="GeneID" id="104603030"/>
<name>A0A1U8ACP7_NELNU</name>
<dbReference type="GO" id="GO:0003723">
    <property type="term" value="F:RNA binding"/>
    <property type="evidence" value="ECO:0007669"/>
    <property type="project" value="InterPro"/>
</dbReference>
<dbReference type="GO" id="GO:0009451">
    <property type="term" value="P:RNA modification"/>
    <property type="evidence" value="ECO:0007669"/>
    <property type="project" value="InterPro"/>
</dbReference>
<evidence type="ECO:0000313" key="2">
    <source>
        <dbReference type="RefSeq" id="XP_010265245.1"/>
    </source>
</evidence>
<dbReference type="AlphaFoldDB" id="A0A1U8ACP7"/>
<proteinExistence type="predicted"/>
<reference evidence="2" key="1">
    <citation type="submission" date="2025-08" db="UniProtKB">
        <authorList>
            <consortium name="RefSeq"/>
        </authorList>
    </citation>
    <scope>IDENTIFICATION</scope>
</reference>
<dbReference type="SUPFAM" id="SSF48452">
    <property type="entry name" value="TPR-like"/>
    <property type="match status" value="1"/>
</dbReference>
<dbReference type="RefSeq" id="XP_010265245.1">
    <property type="nucleotide sequence ID" value="XM_010266943.1"/>
</dbReference>
<organism evidence="1 2">
    <name type="scientific">Nelumbo nucifera</name>
    <name type="common">Sacred lotus</name>
    <dbReference type="NCBI Taxonomy" id="4432"/>
    <lineage>
        <taxon>Eukaryota</taxon>
        <taxon>Viridiplantae</taxon>
        <taxon>Streptophyta</taxon>
        <taxon>Embryophyta</taxon>
        <taxon>Tracheophyta</taxon>
        <taxon>Spermatophyta</taxon>
        <taxon>Magnoliopsida</taxon>
        <taxon>Proteales</taxon>
        <taxon>Nelumbonaceae</taxon>
        <taxon>Nelumbo</taxon>
    </lineage>
</organism>
<protein>
    <submittedName>
        <fullName evidence="2">Pentatricopeptide repeat-containing protein At2g35030, mitochondrial-like</fullName>
    </submittedName>
</protein>
<dbReference type="InterPro" id="IPR002885">
    <property type="entry name" value="PPR_rpt"/>
</dbReference>
<dbReference type="InterPro" id="IPR046960">
    <property type="entry name" value="PPR_At4g14850-like_plant"/>
</dbReference>
<accession>A0A1U8ACP7</accession>
<dbReference type="InterPro" id="IPR011990">
    <property type="entry name" value="TPR-like_helical_dom_sf"/>
</dbReference>
<dbReference type="Pfam" id="PF01535">
    <property type="entry name" value="PPR"/>
    <property type="match status" value="5"/>
</dbReference>
<dbReference type="eggNOG" id="KOG4197">
    <property type="taxonomic scope" value="Eukaryota"/>
</dbReference>
<dbReference type="KEGG" id="nnu:104603030"/>
<sequence length="208" mass="23541">MHRMDIPPIVFTFSPVLNACTRIQAIQEGKQTHTPIVESDHFGNKVVQTAFLDMYAKCRAAEDARRVLNQMAKRDVVTWTAMISGYSKTGRMDDARQLFDVMLERNVISWIAMVAGYANVGNVEAAKELFDQMPEKNSVTWTAMIVGYGKRVDVTEAKQVFDEIPACNSACWGYSNEAIDMYKKMREANVKESEGCHGWSNLCLHTTW</sequence>
<dbReference type="OrthoDB" id="1930656at2759"/>
<gene>
    <name evidence="2" type="primary">LOC104603030</name>
</gene>
<dbReference type="PANTHER" id="PTHR47926">
    <property type="entry name" value="PENTATRICOPEPTIDE REPEAT-CONTAINING PROTEIN"/>
    <property type="match status" value="1"/>
</dbReference>
<dbReference type="NCBIfam" id="TIGR00756">
    <property type="entry name" value="PPR"/>
    <property type="match status" value="3"/>
</dbReference>
<dbReference type="Gene3D" id="1.25.40.10">
    <property type="entry name" value="Tetratricopeptide repeat domain"/>
    <property type="match status" value="2"/>
</dbReference>
<evidence type="ECO:0000313" key="1">
    <source>
        <dbReference type="Proteomes" id="UP000189703"/>
    </source>
</evidence>
<dbReference type="OMA" id="KESEGCH"/>